<accession>A0A8K0D6L9</accession>
<evidence type="ECO:0000313" key="3">
    <source>
        <dbReference type="Proteomes" id="UP000801492"/>
    </source>
</evidence>
<dbReference type="AlphaFoldDB" id="A0A8K0D6L9"/>
<dbReference type="EMBL" id="VTPC01003610">
    <property type="protein sequence ID" value="KAF2898271.1"/>
    <property type="molecule type" value="Genomic_DNA"/>
</dbReference>
<comment type="caution">
    <text evidence="2">The sequence shown here is derived from an EMBL/GenBank/DDBJ whole genome shotgun (WGS) entry which is preliminary data.</text>
</comment>
<sequence>MFWKKELMEKAIRKKNYWKKPLEKMDWKDYRSYSTIRPYQTYPVTYYHQRLLQAPPSQSQTYVTANNGEQQQPSVPVQVPAIPIQVPLQAQLSPMSNIHNVELVPCLCPISSNMDNERPQESSVYDNLHYRKEEDVALISLNTTGLLENKPNIPQVLHFLYPRYNFQQPQHKLIRKAPKPVRNKQIIRPRRPWAVGNRWRLASPGKPVQDYPLREPSPGATGGSPPPSPLYNIYRDNRIPVNDNFLHHQESQIKFPENNLNDRAKTIEGGRYSDPDYYRYGIYDQNHFNTPTEGYNRTSETDTSVKYYYHSTFSMSPEKVVTVTPTTSWVPIPQISKINKRTINENKSKNSSSKINFKSGGFKSFNAKNCTTRFYNNRIETFPCPEQPVLASNSSDAQFYIEEISVKPQEEVKGKKKGRSSDQGDISSNDIVTAKYPEDDFGEIYISAKRSDSVRAGRSEMGLSAVVSGSLLVHEN</sequence>
<gene>
    <name evidence="2" type="ORF">ILUMI_07912</name>
</gene>
<protein>
    <submittedName>
        <fullName evidence="2">Uncharacterized protein</fullName>
    </submittedName>
</protein>
<dbReference type="OrthoDB" id="6734771at2759"/>
<name>A0A8K0D6L9_IGNLU</name>
<feature type="region of interest" description="Disordered" evidence="1">
    <location>
        <begin position="200"/>
        <end position="229"/>
    </location>
</feature>
<reference evidence="2" key="1">
    <citation type="submission" date="2019-08" db="EMBL/GenBank/DDBJ databases">
        <title>The genome of the North American firefly Photinus pyralis.</title>
        <authorList>
            <consortium name="Photinus pyralis genome working group"/>
            <person name="Fallon T.R."/>
            <person name="Sander Lower S.E."/>
            <person name="Weng J.-K."/>
        </authorList>
    </citation>
    <scope>NUCLEOTIDE SEQUENCE</scope>
    <source>
        <strain evidence="2">TRF0915ILg1</strain>
        <tissue evidence="2">Whole body</tissue>
    </source>
</reference>
<keyword evidence="3" id="KW-1185">Reference proteome</keyword>
<feature type="compositionally biased region" description="Polar residues" evidence="1">
    <location>
        <begin position="421"/>
        <end position="431"/>
    </location>
</feature>
<organism evidence="2 3">
    <name type="scientific">Ignelater luminosus</name>
    <name type="common">Cucubano</name>
    <name type="synonym">Pyrophorus luminosus</name>
    <dbReference type="NCBI Taxonomy" id="2038154"/>
    <lineage>
        <taxon>Eukaryota</taxon>
        <taxon>Metazoa</taxon>
        <taxon>Ecdysozoa</taxon>
        <taxon>Arthropoda</taxon>
        <taxon>Hexapoda</taxon>
        <taxon>Insecta</taxon>
        <taxon>Pterygota</taxon>
        <taxon>Neoptera</taxon>
        <taxon>Endopterygota</taxon>
        <taxon>Coleoptera</taxon>
        <taxon>Polyphaga</taxon>
        <taxon>Elateriformia</taxon>
        <taxon>Elateroidea</taxon>
        <taxon>Elateridae</taxon>
        <taxon>Agrypninae</taxon>
        <taxon>Pyrophorini</taxon>
        <taxon>Ignelater</taxon>
    </lineage>
</organism>
<evidence type="ECO:0000256" key="1">
    <source>
        <dbReference type="SAM" id="MobiDB-lite"/>
    </source>
</evidence>
<feature type="region of interest" description="Disordered" evidence="1">
    <location>
        <begin position="410"/>
        <end position="433"/>
    </location>
</feature>
<proteinExistence type="predicted"/>
<dbReference type="Proteomes" id="UP000801492">
    <property type="component" value="Unassembled WGS sequence"/>
</dbReference>
<evidence type="ECO:0000313" key="2">
    <source>
        <dbReference type="EMBL" id="KAF2898271.1"/>
    </source>
</evidence>